<dbReference type="Gene3D" id="3.40.630.30">
    <property type="match status" value="1"/>
</dbReference>
<dbReference type="RefSeq" id="WP_075003053.1">
    <property type="nucleotide sequence ID" value="NZ_FOGO01000017.1"/>
</dbReference>
<feature type="domain" description="N-acetyltransferase" evidence="1">
    <location>
        <begin position="7"/>
        <end position="191"/>
    </location>
</feature>
<dbReference type="InterPro" id="IPR016181">
    <property type="entry name" value="Acyl_CoA_acyltransferase"/>
</dbReference>
<dbReference type="InterPro" id="IPR000182">
    <property type="entry name" value="GNAT_dom"/>
</dbReference>
<sequence length="191" mass="20305">MTAAGLRVVRGAALLEQAEALRRVYVEAFCAPPWNEEEERAAEFMARLREEAFRPGFTAVTAGAEGRTSGFATARTTPARLPDGRCYQQAAAALGAERTAAWLCGAREVDELAVRTAARGTGLAAALLAAVAADAPGGRVWLLTSVRSPRAVSFYRRQGWTQATHPSPEGEGVVVFLGPRHPARPLALLPP</sequence>
<keyword evidence="2" id="KW-0808">Transferase</keyword>
<keyword evidence="3" id="KW-1185">Reference proteome</keyword>
<dbReference type="OrthoDB" id="3371202at2"/>
<name>A0A1H9WDU7_9ACTN</name>
<protein>
    <submittedName>
        <fullName evidence="2">Acetyltransferase (GNAT) domain-containing protein</fullName>
    </submittedName>
</protein>
<accession>A0A1H9WDU7</accession>
<dbReference type="AlphaFoldDB" id="A0A1H9WDU7"/>
<dbReference type="EMBL" id="FOGO01000017">
    <property type="protein sequence ID" value="SES32088.1"/>
    <property type="molecule type" value="Genomic_DNA"/>
</dbReference>
<gene>
    <name evidence="2" type="ORF">SAMN05421870_11731</name>
</gene>
<dbReference type="GO" id="GO:0016747">
    <property type="term" value="F:acyltransferase activity, transferring groups other than amino-acyl groups"/>
    <property type="evidence" value="ECO:0007669"/>
    <property type="project" value="InterPro"/>
</dbReference>
<evidence type="ECO:0000259" key="1">
    <source>
        <dbReference type="PROSITE" id="PS51186"/>
    </source>
</evidence>
<evidence type="ECO:0000313" key="3">
    <source>
        <dbReference type="Proteomes" id="UP000182841"/>
    </source>
</evidence>
<reference evidence="3" key="1">
    <citation type="submission" date="2016-10" db="EMBL/GenBank/DDBJ databases">
        <authorList>
            <person name="Varghese N."/>
            <person name="Submissions S."/>
        </authorList>
    </citation>
    <scope>NUCLEOTIDE SEQUENCE [LARGE SCALE GENOMIC DNA]</scope>
    <source>
        <strain evidence="3">CGMCC 4.6825</strain>
    </source>
</reference>
<proteinExistence type="predicted"/>
<organism evidence="2 3">
    <name type="scientific">Streptomyces qinglanensis</name>
    <dbReference type="NCBI Taxonomy" id="943816"/>
    <lineage>
        <taxon>Bacteria</taxon>
        <taxon>Bacillati</taxon>
        <taxon>Actinomycetota</taxon>
        <taxon>Actinomycetes</taxon>
        <taxon>Kitasatosporales</taxon>
        <taxon>Streptomycetaceae</taxon>
        <taxon>Streptomyces</taxon>
    </lineage>
</organism>
<dbReference type="Proteomes" id="UP000182841">
    <property type="component" value="Unassembled WGS sequence"/>
</dbReference>
<dbReference type="PROSITE" id="PS51186">
    <property type="entry name" value="GNAT"/>
    <property type="match status" value="1"/>
</dbReference>
<dbReference type="Pfam" id="PF13508">
    <property type="entry name" value="Acetyltransf_7"/>
    <property type="match status" value="1"/>
</dbReference>
<evidence type="ECO:0000313" key="2">
    <source>
        <dbReference type="EMBL" id="SES32088.1"/>
    </source>
</evidence>
<dbReference type="SUPFAM" id="SSF55729">
    <property type="entry name" value="Acyl-CoA N-acyltransferases (Nat)"/>
    <property type="match status" value="1"/>
</dbReference>